<evidence type="ECO:0000313" key="3">
    <source>
        <dbReference type="Proteomes" id="UP000438429"/>
    </source>
</evidence>
<dbReference type="EMBL" id="VEVO01000006">
    <property type="protein sequence ID" value="KAF0040933.1"/>
    <property type="molecule type" value="Genomic_DNA"/>
</dbReference>
<feature type="region of interest" description="Disordered" evidence="1">
    <location>
        <begin position="71"/>
        <end position="100"/>
    </location>
</feature>
<feature type="compositionally biased region" description="Basic and acidic residues" evidence="1">
    <location>
        <begin position="91"/>
        <end position="100"/>
    </location>
</feature>
<dbReference type="AlphaFoldDB" id="A0A6A4T4J7"/>
<evidence type="ECO:0000313" key="2">
    <source>
        <dbReference type="EMBL" id="KAF0040933.1"/>
    </source>
</evidence>
<dbReference type="Proteomes" id="UP000438429">
    <property type="component" value="Unassembled WGS sequence"/>
</dbReference>
<organism evidence="2 3">
    <name type="scientific">Scophthalmus maximus</name>
    <name type="common">Turbot</name>
    <name type="synonym">Psetta maxima</name>
    <dbReference type="NCBI Taxonomy" id="52904"/>
    <lineage>
        <taxon>Eukaryota</taxon>
        <taxon>Metazoa</taxon>
        <taxon>Chordata</taxon>
        <taxon>Craniata</taxon>
        <taxon>Vertebrata</taxon>
        <taxon>Euteleostomi</taxon>
        <taxon>Actinopterygii</taxon>
        <taxon>Neopterygii</taxon>
        <taxon>Teleostei</taxon>
        <taxon>Neoteleostei</taxon>
        <taxon>Acanthomorphata</taxon>
        <taxon>Carangaria</taxon>
        <taxon>Pleuronectiformes</taxon>
        <taxon>Pleuronectoidei</taxon>
        <taxon>Scophthalmidae</taxon>
        <taxon>Scophthalmus</taxon>
    </lineage>
</organism>
<gene>
    <name evidence="2" type="ORF">F2P81_006831</name>
</gene>
<reference evidence="2 3" key="1">
    <citation type="submission" date="2019-06" db="EMBL/GenBank/DDBJ databases">
        <title>Draft genomes of female and male turbot (Scophthalmus maximus).</title>
        <authorList>
            <person name="Xu H."/>
            <person name="Xu X.-W."/>
            <person name="Shao C."/>
            <person name="Chen S."/>
        </authorList>
    </citation>
    <scope>NUCLEOTIDE SEQUENCE [LARGE SCALE GENOMIC DNA]</scope>
    <source>
        <strain evidence="2">Ysfricsl-2016a</strain>
        <tissue evidence="2">Blood</tissue>
    </source>
</reference>
<accession>A0A6A4T4J7</accession>
<sequence>MSYRRDKNIWKRSSYENIASVVAVKVPRGLEEVVEFVQSLTPGTVFAAHAQNDEDNLTTEQGSRKMINRTTSPRGVSAAEASRRWSGPRVTIKETHIRAE</sequence>
<proteinExistence type="predicted"/>
<name>A0A6A4T4J7_SCOMX</name>
<evidence type="ECO:0000256" key="1">
    <source>
        <dbReference type="SAM" id="MobiDB-lite"/>
    </source>
</evidence>
<protein>
    <submittedName>
        <fullName evidence="2">Uncharacterized protein</fullName>
    </submittedName>
</protein>
<comment type="caution">
    <text evidence="2">The sequence shown here is derived from an EMBL/GenBank/DDBJ whole genome shotgun (WGS) entry which is preliminary data.</text>
</comment>